<name>A0ABX9TTB3_9GAMM</name>
<proteinExistence type="predicted"/>
<dbReference type="EMBL" id="RCHC01000019">
    <property type="protein sequence ID" value="RLL18988.1"/>
    <property type="molecule type" value="Genomic_DNA"/>
</dbReference>
<dbReference type="Proteomes" id="UP000280271">
    <property type="component" value="Unassembled WGS sequence"/>
</dbReference>
<evidence type="ECO:0000313" key="1">
    <source>
        <dbReference type="EMBL" id="RLL18988.1"/>
    </source>
</evidence>
<accession>A0ABX9TTB3</accession>
<evidence type="ECO:0000313" key="2">
    <source>
        <dbReference type="Proteomes" id="UP000280271"/>
    </source>
</evidence>
<gene>
    <name evidence="1" type="ORF">D9K81_14620</name>
</gene>
<reference evidence="1 2" key="1">
    <citation type="submission" date="2018-09" db="EMBL/GenBank/DDBJ databases">
        <title>The draft genome of Acinetobacter sp. strains.</title>
        <authorList>
            <person name="Qin J."/>
            <person name="Feng Y."/>
            <person name="Zong Z."/>
        </authorList>
    </citation>
    <scope>NUCLEOTIDE SEQUENCE [LARGE SCALE GENOMIC DNA]</scope>
    <source>
        <strain evidence="1 2">WCHAc060005</strain>
    </source>
</reference>
<keyword evidence="2" id="KW-1185">Reference proteome</keyword>
<protein>
    <submittedName>
        <fullName evidence="1">Uncharacterized protein</fullName>
    </submittedName>
</protein>
<comment type="caution">
    <text evidence="1">The sequence shown here is derived from an EMBL/GenBank/DDBJ whole genome shotgun (WGS) entry which is preliminary data.</text>
</comment>
<sequence length="155" mass="17457">MQRKVFSKAAKMTIKQVSRLDVYLSTKAGTVAELTSLVFGELTLSGYSLGEDDILNVILAECRFYAGWAMFESQNHSVIELDENLVIDQGEWAILEPVIKANLDLKQAQRMESIRSLGAQEFGLSVGEAKQMYKEERDAMPRLAFIEEPYSLDLD</sequence>
<organism evidence="1 2">
    <name type="scientific">Acinetobacter chengduensis</name>
    <dbReference type="NCBI Taxonomy" id="2420890"/>
    <lineage>
        <taxon>Bacteria</taxon>
        <taxon>Pseudomonadati</taxon>
        <taxon>Pseudomonadota</taxon>
        <taxon>Gammaproteobacteria</taxon>
        <taxon>Moraxellales</taxon>
        <taxon>Moraxellaceae</taxon>
        <taxon>Acinetobacter</taxon>
    </lineage>
</organism>